<reference evidence="1 2" key="1">
    <citation type="submission" date="2015-03" db="EMBL/GenBank/DDBJ databases">
        <authorList>
            <person name="Lepp D."/>
            <person name="Hassan Y.I."/>
            <person name="Li X.-Z."/>
            <person name="Zhou T."/>
        </authorList>
    </citation>
    <scope>NUCLEOTIDE SEQUENCE [LARGE SCALE GENOMIC DNA]</scope>
    <source>
        <strain evidence="1 2">E84</strain>
    </source>
</reference>
<dbReference type="EMBL" id="LANJ01000016">
    <property type="protein sequence ID" value="KKC38236.1"/>
    <property type="molecule type" value="Genomic_DNA"/>
</dbReference>
<dbReference type="AlphaFoldDB" id="A0A0F5QC03"/>
<dbReference type="Gene3D" id="1.20.58.320">
    <property type="entry name" value="TPR-like"/>
    <property type="match status" value="1"/>
</dbReference>
<dbReference type="Pfam" id="PF06041">
    <property type="entry name" value="DUF924"/>
    <property type="match status" value="1"/>
</dbReference>
<dbReference type="Gene3D" id="1.25.40.10">
    <property type="entry name" value="Tetratricopeptide repeat domain"/>
    <property type="match status" value="1"/>
</dbReference>
<accession>A0A0F5QC03</accession>
<organism evidence="1 2">
    <name type="scientific">Devosia epidermidihirudinis</name>
    <dbReference type="NCBI Taxonomy" id="1293439"/>
    <lineage>
        <taxon>Bacteria</taxon>
        <taxon>Pseudomonadati</taxon>
        <taxon>Pseudomonadota</taxon>
        <taxon>Alphaproteobacteria</taxon>
        <taxon>Hyphomicrobiales</taxon>
        <taxon>Devosiaceae</taxon>
        <taxon>Devosia</taxon>
    </lineage>
</organism>
<name>A0A0F5QC03_9HYPH</name>
<comment type="caution">
    <text evidence="1">The sequence shown here is derived from an EMBL/GenBank/DDBJ whole genome shotgun (WGS) entry which is preliminary data.</text>
</comment>
<dbReference type="OrthoDB" id="7593450at2"/>
<evidence type="ECO:0000313" key="2">
    <source>
        <dbReference type="Proteomes" id="UP000033411"/>
    </source>
</evidence>
<dbReference type="SUPFAM" id="SSF48452">
    <property type="entry name" value="TPR-like"/>
    <property type="match status" value="1"/>
</dbReference>
<evidence type="ECO:0000313" key="1">
    <source>
        <dbReference type="EMBL" id="KKC38236.1"/>
    </source>
</evidence>
<dbReference type="PATRIC" id="fig|1293439.3.peg.1927"/>
<proteinExistence type="predicted"/>
<dbReference type="InterPro" id="IPR010323">
    <property type="entry name" value="DUF924"/>
</dbReference>
<sequence>MRSAQDVIDFWFVDHGMDDWFGGKPEFDVALAERFAETHPPVARGEAWDWRKTAEGRLAELIVLDQFSRQLHRGSAKAFAQDTMATALAQEAISAGADQAVDAKWRMFFYMPFMHAESLKVQEDGVRLFAALGDASLLDFMTGHRDTVARFGRFPFRNKALGRESTAEELAYMVEQGDRAF</sequence>
<dbReference type="RefSeq" id="WP_046139009.1">
    <property type="nucleotide sequence ID" value="NZ_LANJ01000016.1"/>
</dbReference>
<dbReference type="InterPro" id="IPR011990">
    <property type="entry name" value="TPR-like_helical_dom_sf"/>
</dbReference>
<keyword evidence="2" id="KW-1185">Reference proteome</keyword>
<dbReference type="STRING" id="1293439.WH87_11650"/>
<protein>
    <submittedName>
        <fullName evidence="1">Membrane protein</fullName>
    </submittedName>
</protein>
<gene>
    <name evidence="1" type="ORF">WH87_11650</name>
</gene>
<dbReference type="Proteomes" id="UP000033411">
    <property type="component" value="Unassembled WGS sequence"/>
</dbReference>